<dbReference type="RefSeq" id="WP_052591389.1">
    <property type="nucleotide sequence ID" value="NZ_CP011112.1"/>
</dbReference>
<feature type="domain" description="DUF4350" evidence="2">
    <location>
        <begin position="55"/>
        <end position="237"/>
    </location>
</feature>
<name>A0A0K1JHR9_9MICO</name>
<dbReference type="AlphaFoldDB" id="A0A0K1JHR9"/>
<sequence length="399" mass="42193">MTAVTTSAPTAAEPSTRRRRPVGRIVLAAVAALIVSGVAALLLLGSRSSGAPLDPDNPQPPGGQAMARVLSDQGVSVHPVRSREALRDSTIGAGTSVVVTRGEVMTLAMWKAFFEQTRSADRIILVTPGDRALRALDAPISRRGAGFPRDTPARCDVPIARGLTITDGSERYDPADGSGVQTCFPPGGGFGQGGDRGGYLAVLPATADRPEIVLLGSTAPIRNSDVRDAGHAALGLRALGHSSRLVWWSVSPRDVDLVDAKDPVWPKWMTPVGVVLALSVLVLMVSRGRRLGRLVQEPLPVVVRASETTESRGQLYRKAGDRERAATVLRSGTRRRVSRYLGVPPGSSPAALVDAVAGATGRAPMDVHTLLFTAVPTDDAGLTQLAQQLRQLEKEVRHR</sequence>
<feature type="transmembrane region" description="Helical" evidence="1">
    <location>
        <begin position="25"/>
        <end position="45"/>
    </location>
</feature>
<gene>
    <name evidence="3" type="ORF">VV02_10145</name>
</gene>
<organism evidence="3 4">
    <name type="scientific">Luteipulveratus mongoliensis</name>
    <dbReference type="NCBI Taxonomy" id="571913"/>
    <lineage>
        <taxon>Bacteria</taxon>
        <taxon>Bacillati</taxon>
        <taxon>Actinomycetota</taxon>
        <taxon>Actinomycetes</taxon>
        <taxon>Micrococcales</taxon>
        <taxon>Dermacoccaceae</taxon>
        <taxon>Luteipulveratus</taxon>
    </lineage>
</organism>
<evidence type="ECO:0000313" key="3">
    <source>
        <dbReference type="EMBL" id="AKU16140.1"/>
    </source>
</evidence>
<dbReference type="OrthoDB" id="5241668at2"/>
<evidence type="ECO:0000259" key="2">
    <source>
        <dbReference type="Pfam" id="PF14258"/>
    </source>
</evidence>
<dbReference type="Pfam" id="PF14258">
    <property type="entry name" value="DUF4350"/>
    <property type="match status" value="1"/>
</dbReference>
<dbReference type="InterPro" id="IPR025646">
    <property type="entry name" value="DUF4350"/>
</dbReference>
<dbReference type="Proteomes" id="UP000066480">
    <property type="component" value="Chromosome"/>
</dbReference>
<keyword evidence="1" id="KW-0472">Membrane</keyword>
<evidence type="ECO:0000313" key="4">
    <source>
        <dbReference type="Proteomes" id="UP000066480"/>
    </source>
</evidence>
<accession>A0A0K1JHR9</accession>
<proteinExistence type="predicted"/>
<dbReference type="EMBL" id="CP011112">
    <property type="protein sequence ID" value="AKU16140.1"/>
    <property type="molecule type" value="Genomic_DNA"/>
</dbReference>
<evidence type="ECO:0000256" key="1">
    <source>
        <dbReference type="SAM" id="Phobius"/>
    </source>
</evidence>
<dbReference type="STRING" id="571913.VV02_10145"/>
<reference evidence="3 4" key="1">
    <citation type="submission" date="2015-03" db="EMBL/GenBank/DDBJ databases">
        <title>Luteipulveratus halotolerans sp. nov., a novel actinobacterium (Dermacoccaceae) from Sarawak, Malaysia.</title>
        <authorList>
            <person name="Juboi H."/>
            <person name="Basik A."/>
            <person name="Shamsul S.S."/>
            <person name="Arnold P."/>
            <person name="Schmitt E.K."/>
            <person name="Sanglier J.-J."/>
            <person name="Yeo T."/>
        </authorList>
    </citation>
    <scope>NUCLEOTIDE SEQUENCE [LARGE SCALE GENOMIC DNA]</scope>
    <source>
        <strain evidence="3 4">MN07-A0370</strain>
    </source>
</reference>
<protein>
    <recommendedName>
        <fullName evidence="2">DUF4350 domain-containing protein</fullName>
    </recommendedName>
</protein>
<keyword evidence="1" id="KW-0812">Transmembrane</keyword>
<keyword evidence="4" id="KW-1185">Reference proteome</keyword>
<dbReference type="KEGG" id="lmoi:VV02_10145"/>
<keyword evidence="1" id="KW-1133">Transmembrane helix</keyword>